<accession>A0A0W0XTE8</accession>
<comment type="caution">
    <text evidence="1">The sequence shown here is derived from an EMBL/GenBank/DDBJ whole genome shotgun (WGS) entry which is preliminary data.</text>
</comment>
<organism evidence="1 2">
    <name type="scientific">Legionella quinlivanii</name>
    <dbReference type="NCBI Taxonomy" id="45073"/>
    <lineage>
        <taxon>Bacteria</taxon>
        <taxon>Pseudomonadati</taxon>
        <taxon>Pseudomonadota</taxon>
        <taxon>Gammaproteobacteria</taxon>
        <taxon>Legionellales</taxon>
        <taxon>Legionellaceae</taxon>
        <taxon>Legionella</taxon>
    </lineage>
</organism>
<dbReference type="RefSeq" id="WP_058508240.1">
    <property type="nucleotide sequence ID" value="NZ_CAAAIK010000024.1"/>
</dbReference>
<gene>
    <name evidence="1" type="ORF">Lqui_2148</name>
</gene>
<dbReference type="AlphaFoldDB" id="A0A0W0XTE8"/>
<proteinExistence type="predicted"/>
<protein>
    <submittedName>
        <fullName evidence="1">Uncharacterized protein</fullName>
    </submittedName>
</protein>
<dbReference type="PATRIC" id="fig|45073.5.peg.2267"/>
<dbReference type="Proteomes" id="UP000054618">
    <property type="component" value="Unassembled WGS sequence"/>
</dbReference>
<reference evidence="1 2" key="1">
    <citation type="submission" date="2015-11" db="EMBL/GenBank/DDBJ databases">
        <title>Genomic analysis of 38 Legionella species identifies large and diverse effector repertoires.</title>
        <authorList>
            <person name="Burstein D."/>
            <person name="Amaro F."/>
            <person name="Zusman T."/>
            <person name="Lifshitz Z."/>
            <person name="Cohen O."/>
            <person name="Gilbert J.A."/>
            <person name="Pupko T."/>
            <person name="Shuman H.A."/>
            <person name="Segal G."/>
        </authorList>
    </citation>
    <scope>NUCLEOTIDE SEQUENCE [LARGE SCALE GENOMIC DNA]</scope>
    <source>
        <strain evidence="1 2">CDC#1442-AUS-E</strain>
    </source>
</reference>
<sequence>MSKLEPPKFLEPFKLIVRTTNIYYEISLFAEHLEEAKEYLSLVLKDCLNAEIESDPNYENDDGTTFSFEDELNLIEAGNFVCQKKEISAQDLVGMNSENTINIYMVAISTRAILCDEDIEKNDLGSRSQVSFTM</sequence>
<evidence type="ECO:0000313" key="1">
    <source>
        <dbReference type="EMBL" id="KTD47884.1"/>
    </source>
</evidence>
<evidence type="ECO:0000313" key="2">
    <source>
        <dbReference type="Proteomes" id="UP000054618"/>
    </source>
</evidence>
<name>A0A0W0XTE8_9GAMM</name>
<dbReference type="OrthoDB" id="9881637at2"/>
<dbReference type="EMBL" id="LNYS01000018">
    <property type="protein sequence ID" value="KTD47884.1"/>
    <property type="molecule type" value="Genomic_DNA"/>
</dbReference>
<keyword evidence="2" id="KW-1185">Reference proteome</keyword>